<feature type="region of interest" description="Disordered" evidence="1">
    <location>
        <begin position="88"/>
        <end position="126"/>
    </location>
</feature>
<gene>
    <name evidence="2" type="ORF">TCIL3000_8_2150</name>
</gene>
<evidence type="ECO:0000256" key="1">
    <source>
        <dbReference type="SAM" id="MobiDB-lite"/>
    </source>
</evidence>
<name>G0URI4_TRYCI</name>
<protein>
    <submittedName>
        <fullName evidence="2">Uncharacterized protein</fullName>
    </submittedName>
</protein>
<organism evidence="2">
    <name type="scientific">Trypanosoma congolense (strain IL3000)</name>
    <dbReference type="NCBI Taxonomy" id="1068625"/>
    <lineage>
        <taxon>Eukaryota</taxon>
        <taxon>Discoba</taxon>
        <taxon>Euglenozoa</taxon>
        <taxon>Kinetoplastea</taxon>
        <taxon>Metakinetoplastina</taxon>
        <taxon>Trypanosomatida</taxon>
        <taxon>Trypanosomatidae</taxon>
        <taxon>Trypanosoma</taxon>
        <taxon>Nannomonas</taxon>
    </lineage>
</organism>
<dbReference type="AlphaFoldDB" id="G0URI4"/>
<proteinExistence type="predicted"/>
<accession>G0URI4</accession>
<feature type="compositionally biased region" description="Acidic residues" evidence="1">
    <location>
        <begin position="95"/>
        <end position="113"/>
    </location>
</feature>
<evidence type="ECO:0000313" key="2">
    <source>
        <dbReference type="EMBL" id="CCC91996.1"/>
    </source>
</evidence>
<sequence length="126" mass="14307">MPCSVTPEQELQVIQTILRLRMLGSEESGERLRIKVRQTLLESVDDEAAVGAVEALLRRYGKEVKKLDGSYERERELKRLRTERGALQGSRFVDDEAESGEDDESDNGEENEEIDGRSSHNTQTLQ</sequence>
<dbReference type="EMBL" id="HE575321">
    <property type="protein sequence ID" value="CCC91996.1"/>
    <property type="molecule type" value="Genomic_DNA"/>
</dbReference>
<reference evidence="2" key="1">
    <citation type="journal article" date="2012" name="Proc. Natl. Acad. Sci. U.S.A.">
        <title>Antigenic diversity is generated by distinct evolutionary mechanisms in African trypanosome species.</title>
        <authorList>
            <person name="Jackson A.P."/>
            <person name="Berry A."/>
            <person name="Aslett M."/>
            <person name="Allison H.C."/>
            <person name="Burton P."/>
            <person name="Vavrova-Anderson J."/>
            <person name="Brown R."/>
            <person name="Browne H."/>
            <person name="Corton N."/>
            <person name="Hauser H."/>
            <person name="Gamble J."/>
            <person name="Gilderthorp R."/>
            <person name="Marcello L."/>
            <person name="McQuillan J."/>
            <person name="Otto T.D."/>
            <person name="Quail M.A."/>
            <person name="Sanders M.J."/>
            <person name="van Tonder A."/>
            <person name="Ginger M.L."/>
            <person name="Field M.C."/>
            <person name="Barry J.D."/>
            <person name="Hertz-Fowler C."/>
            <person name="Berriman M."/>
        </authorList>
    </citation>
    <scope>NUCLEOTIDE SEQUENCE</scope>
    <source>
        <strain evidence="2">IL3000</strain>
    </source>
</reference>
<dbReference type="VEuPathDB" id="TriTrypDB:TcIL3000_8_2150"/>